<dbReference type="AlphaFoldDB" id="A0A2C5Y9B1"/>
<name>A0A2C5Y9B1_9HYPO</name>
<comment type="caution">
    <text evidence="1">The sequence shown here is derived from an EMBL/GenBank/DDBJ whole genome shotgun (WGS) entry which is preliminary data.</text>
</comment>
<proteinExistence type="predicted"/>
<accession>A0A2C5Y9B1</accession>
<reference evidence="1 2" key="1">
    <citation type="submission" date="2017-06" db="EMBL/GenBank/DDBJ databases">
        <title>Ant-infecting Ophiocordyceps genomes reveal a high diversity of potential behavioral manipulation genes and a possible major role for enterotoxins.</title>
        <authorList>
            <person name="De Bekker C."/>
            <person name="Evans H.C."/>
            <person name="Brachmann A."/>
            <person name="Hughes D.P."/>
        </authorList>
    </citation>
    <scope>NUCLEOTIDE SEQUENCE [LARGE SCALE GENOMIC DNA]</scope>
    <source>
        <strain evidence="1 2">Map64</strain>
    </source>
</reference>
<gene>
    <name evidence="1" type="ORF">CDD81_4827</name>
</gene>
<dbReference type="OrthoDB" id="4916936at2759"/>
<keyword evidence="2" id="KW-1185">Reference proteome</keyword>
<dbReference type="EMBL" id="NJET01000034">
    <property type="protein sequence ID" value="PHH64213.1"/>
    <property type="molecule type" value="Genomic_DNA"/>
</dbReference>
<evidence type="ECO:0000313" key="2">
    <source>
        <dbReference type="Proteomes" id="UP000226192"/>
    </source>
</evidence>
<sequence>MPVYLDIYRPEQVTSTWLYNCGHVAAKIKTLPQELSMTSTSTQSDALARHEQEIDWGAYVLNILPPQLLEKNLGEEQIASLRSSINLESRQEKSRYLLSRFAGWMFDRREAKQALCWPRFATFDFVDCFGSMVRGLFNLFVDSSLFKKRASAVTIGFGDAEMVPGPITTQRPLCLFNDSVYHVDISTALADLERKLNGYKYATPETGIDLIKQTLLAYQHPFLKALGEAAQVNMHCTYQAGCVDFLLYGRVYAPRNCIELVGTVRNALTNRLPVCLVHNQSIPLRDSITYINLGTEGSQSCSVDASSTCIDSSS</sequence>
<protein>
    <submittedName>
        <fullName evidence="1">Uncharacterized protein</fullName>
    </submittedName>
</protein>
<organism evidence="1 2">
    <name type="scientific">Ophiocordyceps australis</name>
    <dbReference type="NCBI Taxonomy" id="1399860"/>
    <lineage>
        <taxon>Eukaryota</taxon>
        <taxon>Fungi</taxon>
        <taxon>Dikarya</taxon>
        <taxon>Ascomycota</taxon>
        <taxon>Pezizomycotina</taxon>
        <taxon>Sordariomycetes</taxon>
        <taxon>Hypocreomycetidae</taxon>
        <taxon>Hypocreales</taxon>
        <taxon>Ophiocordycipitaceae</taxon>
        <taxon>Ophiocordyceps</taxon>
    </lineage>
</organism>
<evidence type="ECO:0000313" key="1">
    <source>
        <dbReference type="EMBL" id="PHH64213.1"/>
    </source>
</evidence>
<dbReference type="Proteomes" id="UP000226192">
    <property type="component" value="Unassembled WGS sequence"/>
</dbReference>